<dbReference type="PANTHER" id="PTHR33494">
    <property type="entry name" value="OS02G0793800 PROTEIN"/>
    <property type="match status" value="1"/>
</dbReference>
<reference evidence="2" key="1">
    <citation type="journal article" date="2014" name="Nat. Commun.">
        <title>Genome sequence of mungbean and insights into evolution within Vigna species.</title>
        <authorList>
            <person name="Kang Y.J."/>
            <person name="Kim S.K."/>
            <person name="Kim M.Y."/>
            <person name="Lestari P."/>
            <person name="Kim K.H."/>
            <person name="Ha B.K."/>
            <person name="Jun T.H."/>
            <person name="Hwang W.J."/>
            <person name="Lee T."/>
            <person name="Lee J."/>
            <person name="Shim S."/>
            <person name="Yoon M.Y."/>
            <person name="Jang Y.E."/>
            <person name="Han K.S."/>
            <person name="Taeprayoon P."/>
            <person name="Yoon N."/>
            <person name="Somta P."/>
            <person name="Tanya P."/>
            <person name="Kim K.S."/>
            <person name="Gwag J.G."/>
            <person name="Moon J.K."/>
            <person name="Lee Y.H."/>
            <person name="Park B.S."/>
            <person name="Bombarely A."/>
            <person name="Doyle J.J."/>
            <person name="Jackson S.A."/>
            <person name="Schafleitner R."/>
            <person name="Srinives P."/>
            <person name="Varshney R.K."/>
            <person name="Lee S.H."/>
        </authorList>
    </citation>
    <scope>NUCLEOTIDE SEQUENCE [LARGE SCALE GENOMIC DNA]</scope>
    <source>
        <strain evidence="2">cv. VC1973A</strain>
    </source>
</reference>
<organism evidence="2 3">
    <name type="scientific">Vigna radiata var. radiata</name>
    <name type="common">Mung bean</name>
    <name type="synonym">Phaseolus aureus</name>
    <dbReference type="NCBI Taxonomy" id="3916"/>
    <lineage>
        <taxon>Eukaryota</taxon>
        <taxon>Viridiplantae</taxon>
        <taxon>Streptophyta</taxon>
        <taxon>Embryophyta</taxon>
        <taxon>Tracheophyta</taxon>
        <taxon>Spermatophyta</taxon>
        <taxon>Magnoliopsida</taxon>
        <taxon>eudicotyledons</taxon>
        <taxon>Gunneridae</taxon>
        <taxon>Pentapetalae</taxon>
        <taxon>rosids</taxon>
        <taxon>fabids</taxon>
        <taxon>Fabales</taxon>
        <taxon>Fabaceae</taxon>
        <taxon>Papilionoideae</taxon>
        <taxon>50 kb inversion clade</taxon>
        <taxon>NPAAA clade</taxon>
        <taxon>indigoferoid/millettioid clade</taxon>
        <taxon>Phaseoleae</taxon>
        <taxon>Vigna</taxon>
    </lineage>
</organism>
<dbReference type="InterPro" id="IPR057939">
    <property type="entry name" value="TRF2_HOY1_PH"/>
</dbReference>
<accession>A0A3Q0FA97</accession>
<dbReference type="RefSeq" id="XP_022640536.1">
    <property type="nucleotide sequence ID" value="XM_022784815.1"/>
</dbReference>
<dbReference type="KEGG" id="vra:106770519"/>
<name>A0A3Q0FA97_VIGRR</name>
<dbReference type="AlphaFoldDB" id="A0A3Q0FA97"/>
<evidence type="ECO:0000313" key="3">
    <source>
        <dbReference type="RefSeq" id="XP_022640536.1"/>
    </source>
</evidence>
<dbReference type="PANTHER" id="PTHR33494:SF5">
    <property type="entry name" value="F10A16.6 PROTEIN"/>
    <property type="match status" value="1"/>
</dbReference>
<feature type="domain" description="TRF2/HOY1 PH-like" evidence="1">
    <location>
        <begin position="102"/>
        <end position="173"/>
    </location>
</feature>
<sequence>MAHSTASSDSVYQEGFTHHQHIAMTSYKYNSSENQFLYFSYLHDDHHTEYHDDAQTASKRALKEFSQLPPPIGLKFTLTPEMMEPSQVAAANKVEKLKAVQFPMNMLRIGYFKIEAKYPYELVAKCYYARQKLMWEILHDGLKYKIEIQYQNISAIRAVIEEHSPGVLEIEVFFLYYVTLEKENVETKNYRLKFYIYNFLNGEYYVLQLDKVPSFFREIEPKPKKHTMWTISNDFTNAQASQYRRHYLEFPPGVLDQHYMKILQSDNRLLELSRRSFPSSHSAYFNLHLDEGTTQFSIGYDLHHIVYPYSLSL</sequence>
<dbReference type="Proteomes" id="UP000087766">
    <property type="component" value="Chromosome 8"/>
</dbReference>
<dbReference type="OrthoDB" id="1689622at2759"/>
<dbReference type="Pfam" id="PF24818">
    <property type="entry name" value="PH_TRF2_HOY1"/>
    <property type="match status" value="2"/>
</dbReference>
<protein>
    <submittedName>
        <fullName evidence="3">Uncharacterized protein LOC106770519</fullName>
    </submittedName>
</protein>
<feature type="domain" description="TRF2/HOY1 PH-like" evidence="1">
    <location>
        <begin position="205"/>
        <end position="256"/>
    </location>
</feature>
<reference evidence="3" key="2">
    <citation type="submission" date="2025-08" db="UniProtKB">
        <authorList>
            <consortium name="RefSeq"/>
        </authorList>
    </citation>
    <scope>IDENTIFICATION</scope>
    <source>
        <tissue evidence="3">Leaf</tissue>
    </source>
</reference>
<evidence type="ECO:0000259" key="1">
    <source>
        <dbReference type="Pfam" id="PF24818"/>
    </source>
</evidence>
<keyword evidence="2" id="KW-1185">Reference proteome</keyword>
<proteinExistence type="predicted"/>
<dbReference type="GeneID" id="106770519"/>
<dbReference type="STRING" id="3916.A0A3Q0FA97"/>
<evidence type="ECO:0000313" key="2">
    <source>
        <dbReference type="Proteomes" id="UP000087766"/>
    </source>
</evidence>
<gene>
    <name evidence="3" type="primary">LOC106770519</name>
</gene>